<dbReference type="AlphaFoldDB" id="A0A0F9NJ52"/>
<protein>
    <recommendedName>
        <fullName evidence="2">IrrE N-terminal-like domain-containing protein</fullName>
    </recommendedName>
</protein>
<evidence type="ECO:0000313" key="1">
    <source>
        <dbReference type="EMBL" id="KKM81337.1"/>
    </source>
</evidence>
<comment type="caution">
    <text evidence="1">The sequence shown here is derived from an EMBL/GenBank/DDBJ whole genome shotgun (WGS) entry which is preliminary data.</text>
</comment>
<evidence type="ECO:0008006" key="2">
    <source>
        <dbReference type="Google" id="ProtNLM"/>
    </source>
</evidence>
<proteinExistence type="predicted"/>
<sequence>MRIAGNNMGNMSKKEVRFFFNSVISELGIDLKLEFTPTAPSIYLGDKILICTQDLNDYKWAVKERVLHEIAHHFEKGKRTHGKNYYRAYVKLLGEFMVGFNEQAS</sequence>
<dbReference type="EMBL" id="LAZR01008034">
    <property type="protein sequence ID" value="KKM81337.1"/>
    <property type="molecule type" value="Genomic_DNA"/>
</dbReference>
<reference evidence="1" key="1">
    <citation type="journal article" date="2015" name="Nature">
        <title>Complex archaea that bridge the gap between prokaryotes and eukaryotes.</title>
        <authorList>
            <person name="Spang A."/>
            <person name="Saw J.H."/>
            <person name="Jorgensen S.L."/>
            <person name="Zaremba-Niedzwiedzka K."/>
            <person name="Martijn J."/>
            <person name="Lind A.E."/>
            <person name="van Eijk R."/>
            <person name="Schleper C."/>
            <person name="Guy L."/>
            <person name="Ettema T.J."/>
        </authorList>
    </citation>
    <scope>NUCLEOTIDE SEQUENCE</scope>
</reference>
<name>A0A0F9NJ52_9ZZZZ</name>
<organism evidence="1">
    <name type="scientific">marine sediment metagenome</name>
    <dbReference type="NCBI Taxonomy" id="412755"/>
    <lineage>
        <taxon>unclassified sequences</taxon>
        <taxon>metagenomes</taxon>
        <taxon>ecological metagenomes</taxon>
    </lineage>
</organism>
<accession>A0A0F9NJ52</accession>
<gene>
    <name evidence="1" type="ORF">LCGC14_1330840</name>
</gene>